<feature type="compositionally biased region" description="Acidic residues" evidence="1">
    <location>
        <begin position="483"/>
        <end position="499"/>
    </location>
</feature>
<feature type="region of interest" description="Disordered" evidence="1">
    <location>
        <begin position="400"/>
        <end position="446"/>
    </location>
</feature>
<protein>
    <submittedName>
        <fullName evidence="2">Uncharacterized protein</fullName>
    </submittedName>
</protein>
<accession>A0A397VZA5</accession>
<gene>
    <name evidence="2" type="ORF">C2G38_2162799</name>
</gene>
<organism evidence="2 3">
    <name type="scientific">Gigaspora rosea</name>
    <dbReference type="NCBI Taxonomy" id="44941"/>
    <lineage>
        <taxon>Eukaryota</taxon>
        <taxon>Fungi</taxon>
        <taxon>Fungi incertae sedis</taxon>
        <taxon>Mucoromycota</taxon>
        <taxon>Glomeromycotina</taxon>
        <taxon>Glomeromycetes</taxon>
        <taxon>Diversisporales</taxon>
        <taxon>Gigasporaceae</taxon>
        <taxon>Gigaspora</taxon>
    </lineage>
</organism>
<dbReference type="Proteomes" id="UP000266673">
    <property type="component" value="Unassembled WGS sequence"/>
</dbReference>
<evidence type="ECO:0000256" key="1">
    <source>
        <dbReference type="SAM" id="MobiDB-lite"/>
    </source>
</evidence>
<proteinExistence type="predicted"/>
<reference evidence="2 3" key="1">
    <citation type="submission" date="2018-06" db="EMBL/GenBank/DDBJ databases">
        <title>Comparative genomics reveals the genomic features of Rhizophagus irregularis, R. cerebriforme, R. diaphanum and Gigaspora rosea, and their symbiotic lifestyle signature.</title>
        <authorList>
            <person name="Morin E."/>
            <person name="San Clemente H."/>
            <person name="Chen E.C.H."/>
            <person name="De La Providencia I."/>
            <person name="Hainaut M."/>
            <person name="Kuo A."/>
            <person name="Kohler A."/>
            <person name="Murat C."/>
            <person name="Tang N."/>
            <person name="Roy S."/>
            <person name="Loubradou J."/>
            <person name="Henrissat B."/>
            <person name="Grigoriev I.V."/>
            <person name="Corradi N."/>
            <person name="Roux C."/>
            <person name="Martin F.M."/>
        </authorList>
    </citation>
    <scope>NUCLEOTIDE SEQUENCE [LARGE SCALE GENOMIC DNA]</scope>
    <source>
        <strain evidence="2 3">DAOM 194757</strain>
    </source>
</reference>
<comment type="caution">
    <text evidence="2">The sequence shown here is derived from an EMBL/GenBank/DDBJ whole genome shotgun (WGS) entry which is preliminary data.</text>
</comment>
<feature type="compositionally biased region" description="Basic and acidic residues" evidence="1">
    <location>
        <begin position="514"/>
        <end position="526"/>
    </location>
</feature>
<keyword evidence="3" id="KW-1185">Reference proteome</keyword>
<name>A0A397VZA5_9GLOM</name>
<sequence length="571" mass="66309">MLIGALTPEQGEEFQEIIDENLGDTLNDKQIPAALDFILEVLEYIITRGEEADYHERSDIDYATKVAKINHKSTKCYQEPTKQYHTYETDSSELEMIESCREEIVEDLYEREKEGINDKKNDYEKLLQKEGRNHWNGPMLGPEDLFMNPNKDVPRKILAGVEDEDSIFGSYDKDKMDGFERYYQGRTILGKDEIVEGRDKVNESEDHAEMNNASCDEYDQKMGTVPMEPEEIIEEEAMYLSVLDAYYDLDEPVEELLEDAGFGSNIEQKDELEVLLKEVTTKCDALIQELVPGEKETAQEPEGEIDIRNNEEEAQGLCYRIDSRDERVNGKEESKALAYEQELAATKEANGIYQDNIRRKVDTDHVNRIFESDLEAAMEVGTSRNYRRCTEIELDQFEEKEEKIETVPAEPRKSLDGKTRNESDHKTFEERSVEERRNRMIEKKEDNKLEEAGRYLNAYRQHNNGSDGKGHKKILETENLPIESEEMDDETITDDEMAKEEERRMLVENDNDNNEEKNNGAERPLEGKVLYPTREMQMREVEEFRKTAGTNDAEENKGVVRVGRCYQDELE</sequence>
<dbReference type="EMBL" id="QKWP01000128">
    <property type="protein sequence ID" value="RIB26667.1"/>
    <property type="molecule type" value="Genomic_DNA"/>
</dbReference>
<evidence type="ECO:0000313" key="2">
    <source>
        <dbReference type="EMBL" id="RIB26667.1"/>
    </source>
</evidence>
<dbReference type="AlphaFoldDB" id="A0A397VZA5"/>
<evidence type="ECO:0000313" key="3">
    <source>
        <dbReference type="Proteomes" id="UP000266673"/>
    </source>
</evidence>
<feature type="region of interest" description="Disordered" evidence="1">
    <location>
        <begin position="460"/>
        <end position="533"/>
    </location>
</feature>